<dbReference type="AlphaFoldDB" id="E2C8P6"/>
<sequence length="71" mass="8380">SVPDRREFQRLDERFHDQKQRNFTSAGHHKAGRPRVSWRIEERVIALARTYLVMGSRRIGVRVGVDHKTVL</sequence>
<accession>E2C8P6</accession>
<feature type="non-terminal residue" evidence="1">
    <location>
        <position position="1"/>
    </location>
</feature>
<organism evidence="2">
    <name type="scientific">Harpegnathos saltator</name>
    <name type="common">Jerdon's jumping ant</name>
    <dbReference type="NCBI Taxonomy" id="610380"/>
    <lineage>
        <taxon>Eukaryota</taxon>
        <taxon>Metazoa</taxon>
        <taxon>Ecdysozoa</taxon>
        <taxon>Arthropoda</taxon>
        <taxon>Hexapoda</taxon>
        <taxon>Insecta</taxon>
        <taxon>Pterygota</taxon>
        <taxon>Neoptera</taxon>
        <taxon>Endopterygota</taxon>
        <taxon>Hymenoptera</taxon>
        <taxon>Apocrita</taxon>
        <taxon>Aculeata</taxon>
        <taxon>Formicoidea</taxon>
        <taxon>Formicidae</taxon>
        <taxon>Ponerinae</taxon>
        <taxon>Ponerini</taxon>
        <taxon>Harpegnathos</taxon>
    </lineage>
</organism>
<name>E2C8P6_HARSA</name>
<reference evidence="1 2" key="1">
    <citation type="journal article" date="2010" name="Science">
        <title>Genomic comparison of the ants Camponotus floridanus and Harpegnathos saltator.</title>
        <authorList>
            <person name="Bonasio R."/>
            <person name="Zhang G."/>
            <person name="Ye C."/>
            <person name="Mutti N.S."/>
            <person name="Fang X."/>
            <person name="Qin N."/>
            <person name="Donahue G."/>
            <person name="Yang P."/>
            <person name="Li Q."/>
            <person name="Li C."/>
            <person name="Zhang P."/>
            <person name="Huang Z."/>
            <person name="Berger S.L."/>
            <person name="Reinberg D."/>
            <person name="Wang J."/>
            <person name="Liebig J."/>
        </authorList>
    </citation>
    <scope>NUCLEOTIDE SEQUENCE [LARGE SCALE GENOMIC DNA]</scope>
    <source>
        <strain evidence="1 2">R22 G/1</strain>
    </source>
</reference>
<dbReference type="EMBL" id="GL453669">
    <property type="protein sequence ID" value="EFN75684.1"/>
    <property type="molecule type" value="Genomic_DNA"/>
</dbReference>
<protein>
    <submittedName>
        <fullName evidence="1">Uncharacterized protein</fullName>
    </submittedName>
</protein>
<keyword evidence="2" id="KW-1185">Reference proteome</keyword>
<proteinExistence type="predicted"/>
<dbReference type="InParanoid" id="E2C8P6"/>
<evidence type="ECO:0000313" key="2">
    <source>
        <dbReference type="Proteomes" id="UP000008237"/>
    </source>
</evidence>
<feature type="non-terminal residue" evidence="1">
    <location>
        <position position="71"/>
    </location>
</feature>
<dbReference type="Proteomes" id="UP000008237">
    <property type="component" value="Unassembled WGS sequence"/>
</dbReference>
<evidence type="ECO:0000313" key="1">
    <source>
        <dbReference type="EMBL" id="EFN75684.1"/>
    </source>
</evidence>
<gene>
    <name evidence="1" type="ORF">EAI_05405</name>
</gene>